<reference evidence="3" key="1">
    <citation type="journal article" date="2019" name="Int. J. Syst. Evol. Microbiol.">
        <title>The Global Catalogue of Microorganisms (GCM) 10K type strain sequencing project: providing services to taxonomists for standard genome sequencing and annotation.</title>
        <authorList>
            <consortium name="The Broad Institute Genomics Platform"/>
            <consortium name="The Broad Institute Genome Sequencing Center for Infectious Disease"/>
            <person name="Wu L."/>
            <person name="Ma J."/>
        </authorList>
    </citation>
    <scope>NUCLEOTIDE SEQUENCE [LARGE SCALE GENOMIC DNA]</scope>
    <source>
        <strain evidence="3">CCM 8691</strain>
    </source>
</reference>
<dbReference type="GO" id="GO:0032259">
    <property type="term" value="P:methylation"/>
    <property type="evidence" value="ECO:0007669"/>
    <property type="project" value="UniProtKB-KW"/>
</dbReference>
<dbReference type="GO" id="GO:0008168">
    <property type="term" value="F:methyltransferase activity"/>
    <property type="evidence" value="ECO:0007669"/>
    <property type="project" value="UniProtKB-KW"/>
</dbReference>
<keyword evidence="2" id="KW-0489">Methyltransferase</keyword>
<dbReference type="Gene3D" id="3.40.50.150">
    <property type="entry name" value="Vaccinia Virus protein VP39"/>
    <property type="match status" value="1"/>
</dbReference>
<dbReference type="EC" id="2.1.1.-" evidence="2"/>
<dbReference type="SUPFAM" id="SSF53335">
    <property type="entry name" value="S-adenosyl-L-methionine-dependent methyltransferases"/>
    <property type="match status" value="1"/>
</dbReference>
<keyword evidence="3" id="KW-1185">Reference proteome</keyword>
<evidence type="ECO:0000313" key="2">
    <source>
        <dbReference type="EMBL" id="MFC4213524.1"/>
    </source>
</evidence>
<feature type="domain" description="Methyltransferase" evidence="1">
    <location>
        <begin position="41"/>
        <end position="136"/>
    </location>
</feature>
<organism evidence="2 3">
    <name type="scientific">Pedobacter lithocola</name>
    <dbReference type="NCBI Taxonomy" id="1908239"/>
    <lineage>
        <taxon>Bacteria</taxon>
        <taxon>Pseudomonadati</taxon>
        <taxon>Bacteroidota</taxon>
        <taxon>Sphingobacteriia</taxon>
        <taxon>Sphingobacteriales</taxon>
        <taxon>Sphingobacteriaceae</taxon>
        <taxon>Pedobacter</taxon>
    </lineage>
</organism>
<dbReference type="InterPro" id="IPR041698">
    <property type="entry name" value="Methyltransf_25"/>
</dbReference>
<dbReference type="Pfam" id="PF13649">
    <property type="entry name" value="Methyltransf_25"/>
    <property type="match status" value="1"/>
</dbReference>
<keyword evidence="2" id="KW-0808">Transferase</keyword>
<dbReference type="RefSeq" id="WP_378988805.1">
    <property type="nucleotide sequence ID" value="NZ_JBHSBW010000016.1"/>
</dbReference>
<dbReference type="InterPro" id="IPR030373">
    <property type="entry name" value="PABS_CS"/>
</dbReference>
<evidence type="ECO:0000313" key="3">
    <source>
        <dbReference type="Proteomes" id="UP001595789"/>
    </source>
</evidence>
<dbReference type="EMBL" id="JBHSBW010000016">
    <property type="protein sequence ID" value="MFC4213524.1"/>
    <property type="molecule type" value="Genomic_DNA"/>
</dbReference>
<comment type="caution">
    <text evidence="2">The sequence shown here is derived from an EMBL/GenBank/DDBJ whole genome shotgun (WGS) entry which is preliminary data.</text>
</comment>
<dbReference type="Proteomes" id="UP001595789">
    <property type="component" value="Unassembled WGS sequence"/>
</dbReference>
<gene>
    <name evidence="2" type="ORF">ACFOWA_20195</name>
</gene>
<sequence>MNNNYDKIAKNYDVLSRLVFGKSQVNAQINQLKSIGDKSIVLIVGGGTGWILEEISKIHSTGLEISYVEISKEMITLSKARNFEENTVDFVNIAIDDFYTSIEFDVILTPFLFDNFKLEKAELIFNKLNSMLKIGGFWLFVDFNLSKSKGKLWQRVLLNSMYIFFKTLGIVEASNLIEMTPYFLNRKFEIVQEQFYYNKFIKATVFKK</sequence>
<proteinExistence type="predicted"/>
<dbReference type="CDD" id="cd02440">
    <property type="entry name" value="AdoMet_MTases"/>
    <property type="match status" value="1"/>
</dbReference>
<name>A0ABV8PH00_9SPHI</name>
<protein>
    <submittedName>
        <fullName evidence="2">Class I SAM-dependent methyltransferase</fullName>
        <ecNumber evidence="2">2.1.1.-</ecNumber>
    </submittedName>
</protein>
<dbReference type="InterPro" id="IPR029063">
    <property type="entry name" value="SAM-dependent_MTases_sf"/>
</dbReference>
<dbReference type="PROSITE" id="PS01330">
    <property type="entry name" value="PABS_1"/>
    <property type="match status" value="1"/>
</dbReference>
<accession>A0ABV8PH00</accession>
<evidence type="ECO:0000259" key="1">
    <source>
        <dbReference type="Pfam" id="PF13649"/>
    </source>
</evidence>